<evidence type="ECO:0000313" key="1">
    <source>
        <dbReference type="EMBL" id="KLV03720.1"/>
    </source>
</evidence>
<dbReference type="STRING" id="1195763.ABT56_18080"/>
<reference evidence="1 2" key="1">
    <citation type="submission" date="2015-05" db="EMBL/GenBank/DDBJ databases">
        <title>Photobacterium galathea sp. nov.</title>
        <authorList>
            <person name="Machado H."/>
            <person name="Gram L."/>
        </authorList>
    </citation>
    <scope>NUCLEOTIDE SEQUENCE [LARGE SCALE GENOMIC DNA]</scope>
    <source>
        <strain evidence="1 2">CGMCC 1.12159</strain>
    </source>
</reference>
<dbReference type="PATRIC" id="fig|1195763.3.peg.3862"/>
<gene>
    <name evidence="1" type="ORF">ABT56_18080</name>
</gene>
<sequence length="170" mass="20291">MFNLYHIISVLMNNHKILAMDKTKCGIPIRNARYQERFPVGDTLNEKRSANELRRWWNVLFIDELHYFESGKISVCVLDSETWDEPRQISEHECFDEAVRAANFYLNHSDVWRRYDAPYQPIVKLGHLTEVEEYLDGSFKKPTEQELFEHLYYWLPKAENVAEQRCICDA</sequence>
<comment type="caution">
    <text evidence="1">The sequence shown here is derived from an EMBL/GenBank/DDBJ whole genome shotgun (WGS) entry which is preliminary data.</text>
</comment>
<dbReference type="AlphaFoldDB" id="A0A0J1GVL1"/>
<proteinExistence type="predicted"/>
<keyword evidence="2" id="KW-1185">Reference proteome</keyword>
<organism evidence="1 2">
    <name type="scientific">Photobacterium aquae</name>
    <dbReference type="NCBI Taxonomy" id="1195763"/>
    <lineage>
        <taxon>Bacteria</taxon>
        <taxon>Pseudomonadati</taxon>
        <taxon>Pseudomonadota</taxon>
        <taxon>Gammaproteobacteria</taxon>
        <taxon>Vibrionales</taxon>
        <taxon>Vibrionaceae</taxon>
        <taxon>Photobacterium</taxon>
    </lineage>
</organism>
<dbReference type="EMBL" id="LDOT01000027">
    <property type="protein sequence ID" value="KLV03720.1"/>
    <property type="molecule type" value="Genomic_DNA"/>
</dbReference>
<evidence type="ECO:0000313" key="2">
    <source>
        <dbReference type="Proteomes" id="UP000036097"/>
    </source>
</evidence>
<protein>
    <submittedName>
        <fullName evidence="1">Uncharacterized protein</fullName>
    </submittedName>
</protein>
<dbReference type="RefSeq" id="WP_047880306.1">
    <property type="nucleotide sequence ID" value="NZ_LDOT01000027.1"/>
</dbReference>
<dbReference type="OrthoDB" id="5816951at2"/>
<name>A0A0J1GVL1_9GAMM</name>
<accession>A0A0J1GVL1</accession>
<dbReference type="Proteomes" id="UP000036097">
    <property type="component" value="Unassembled WGS sequence"/>
</dbReference>